<reference evidence="3" key="1">
    <citation type="journal article" date="2015" name="Nature">
        <title>Complex archaea that bridge the gap between prokaryotes and eukaryotes.</title>
        <authorList>
            <person name="Spang A."/>
            <person name="Saw J.H."/>
            <person name="Jorgensen S.L."/>
            <person name="Zaremba-Niedzwiedzka K."/>
            <person name="Martijn J."/>
            <person name="Lind A.E."/>
            <person name="van Eijk R."/>
            <person name="Schleper C."/>
            <person name="Guy L."/>
            <person name="Ettema T.J."/>
        </authorList>
    </citation>
    <scope>NUCLEOTIDE SEQUENCE</scope>
</reference>
<evidence type="ECO:0000256" key="1">
    <source>
        <dbReference type="ARBA" id="ARBA00022612"/>
    </source>
</evidence>
<dbReference type="NCBIfam" id="TIGR01630">
    <property type="entry name" value="psiM2_ORF9"/>
    <property type="match status" value="1"/>
</dbReference>
<keyword evidence="1" id="KW-1188">Viral release from host cell</keyword>
<protein>
    <recommendedName>
        <fullName evidence="2">Terminase large subunit gp17-like C-terminal domain-containing protein</fullName>
    </recommendedName>
</protein>
<dbReference type="Pfam" id="PF17289">
    <property type="entry name" value="Terminase_6C"/>
    <property type="match status" value="1"/>
</dbReference>
<dbReference type="AlphaFoldDB" id="A0A0F9PSJ9"/>
<sequence length="478" mass="52940">MSITTPGTEILRADESSLPTALSHSDRIKLEAALREGWRLTPATFGHKITNGRWIAARHLLYISTIVATEVAKGDARIILCMPARHGKTEFLSINTAAWFLEKWSDKFVMNISYGAELASDSSLRVRDIFQDVDLHHLLRTRIRADKKRVDRWLTPDGGGLTAAGIGGPIAGRGADLMLIDDYCKNAEDSLSVTLSNKTWEWFKSTAYTRLEPFASLVILATRWGLNDLIGRCITELPHENWIVINLPGLAEINDPLGREVGEALWPERYPEKALHRIKQTLGSYWWAAMYQQNPKASMAGMDLGDMIKVISAADLPHESDLKTIRPWDLAATEGGGDFTAGPKMSRQRNSGKIFIQDMQHFQKTPEKTKQLVRANAEGDGHGVKVWMEQEPGSSGKIVITDYKALLAGYSFEGEKATGPLLVRASPFLAACEAGNVFMVKAGWNKSMVDEINAFDDNADYDDQVTALALGYNKLVHG</sequence>
<gene>
    <name evidence="3" type="ORF">LCGC14_1101680</name>
</gene>
<dbReference type="EMBL" id="LAZR01004968">
    <property type="protein sequence ID" value="KKN04036.1"/>
    <property type="molecule type" value="Genomic_DNA"/>
</dbReference>
<evidence type="ECO:0000313" key="3">
    <source>
        <dbReference type="EMBL" id="KKN04036.1"/>
    </source>
</evidence>
<dbReference type="Pfam" id="PF03237">
    <property type="entry name" value="Terminase_6N"/>
    <property type="match status" value="1"/>
</dbReference>
<evidence type="ECO:0000259" key="2">
    <source>
        <dbReference type="Pfam" id="PF17289"/>
    </source>
</evidence>
<organism evidence="3">
    <name type="scientific">marine sediment metagenome</name>
    <dbReference type="NCBI Taxonomy" id="412755"/>
    <lineage>
        <taxon>unclassified sequences</taxon>
        <taxon>metagenomes</taxon>
        <taxon>ecological metagenomes</taxon>
    </lineage>
</organism>
<dbReference type="InterPro" id="IPR035421">
    <property type="entry name" value="Terminase_6C"/>
</dbReference>
<accession>A0A0F9PSJ9</accession>
<dbReference type="InterPro" id="IPR027417">
    <property type="entry name" value="P-loop_NTPase"/>
</dbReference>
<feature type="non-terminal residue" evidence="3">
    <location>
        <position position="478"/>
    </location>
</feature>
<name>A0A0F9PSJ9_9ZZZZ</name>
<dbReference type="Gene3D" id="3.40.50.300">
    <property type="entry name" value="P-loop containing nucleotide triphosphate hydrolases"/>
    <property type="match status" value="1"/>
</dbReference>
<comment type="caution">
    <text evidence="3">The sequence shown here is derived from an EMBL/GenBank/DDBJ whole genome shotgun (WGS) entry which is preliminary data.</text>
</comment>
<dbReference type="InterPro" id="IPR006517">
    <property type="entry name" value="Phage_terminase_lsu-like_C"/>
</dbReference>
<proteinExistence type="predicted"/>
<feature type="domain" description="Terminase large subunit gp17-like C-terminal" evidence="2">
    <location>
        <begin position="328"/>
        <end position="474"/>
    </location>
</feature>